<dbReference type="EMBL" id="QGKV02002055">
    <property type="protein sequence ID" value="KAF3496811.1"/>
    <property type="molecule type" value="Genomic_DNA"/>
</dbReference>
<organism evidence="1 2">
    <name type="scientific">Brassica cretica</name>
    <name type="common">Mustard</name>
    <dbReference type="NCBI Taxonomy" id="69181"/>
    <lineage>
        <taxon>Eukaryota</taxon>
        <taxon>Viridiplantae</taxon>
        <taxon>Streptophyta</taxon>
        <taxon>Embryophyta</taxon>
        <taxon>Tracheophyta</taxon>
        <taxon>Spermatophyta</taxon>
        <taxon>Magnoliopsida</taxon>
        <taxon>eudicotyledons</taxon>
        <taxon>Gunneridae</taxon>
        <taxon>Pentapetalae</taxon>
        <taxon>rosids</taxon>
        <taxon>malvids</taxon>
        <taxon>Brassicales</taxon>
        <taxon>Brassicaceae</taxon>
        <taxon>Brassiceae</taxon>
        <taxon>Brassica</taxon>
    </lineage>
</organism>
<proteinExistence type="predicted"/>
<keyword evidence="2" id="KW-1185">Reference proteome</keyword>
<comment type="caution">
    <text evidence="1">The sequence shown here is derived from an EMBL/GenBank/DDBJ whole genome shotgun (WGS) entry which is preliminary data.</text>
</comment>
<reference evidence="1 2" key="1">
    <citation type="journal article" date="2020" name="BMC Genomics">
        <title>Intraspecific diversification of the crop wild relative Brassica cretica Lam. using demographic model selection.</title>
        <authorList>
            <person name="Kioukis A."/>
            <person name="Michalopoulou V.A."/>
            <person name="Briers L."/>
            <person name="Pirintsos S."/>
            <person name="Studholme D.J."/>
            <person name="Pavlidis P."/>
            <person name="Sarris P.F."/>
        </authorList>
    </citation>
    <scope>NUCLEOTIDE SEQUENCE [LARGE SCALE GENOMIC DNA]</scope>
    <source>
        <strain evidence="2">cv. PFS-1207/04</strain>
    </source>
</reference>
<dbReference type="Proteomes" id="UP000266723">
    <property type="component" value="Unassembled WGS sequence"/>
</dbReference>
<name>A0ABQ7AGI0_BRACR</name>
<evidence type="ECO:0000313" key="2">
    <source>
        <dbReference type="Proteomes" id="UP000266723"/>
    </source>
</evidence>
<evidence type="ECO:0000313" key="1">
    <source>
        <dbReference type="EMBL" id="KAF3496811.1"/>
    </source>
</evidence>
<accession>A0ABQ7AGI0</accession>
<sequence>MGVNSHGGSGLETAIFGPAFRTMASSRGGSLLCRRRLCLSGFMVGPCFDSSGPFVSGRVCWKLQEA</sequence>
<gene>
    <name evidence="1" type="ORF">DY000_02054449</name>
</gene>
<protein>
    <submittedName>
        <fullName evidence="1">Uncharacterized protein</fullName>
    </submittedName>
</protein>